<comment type="caution">
    <text evidence="1">The sequence shown here is derived from an EMBL/GenBank/DDBJ whole genome shotgun (WGS) entry which is preliminary data.</text>
</comment>
<organism evidence="1 2">
    <name type="scientific">Candidatus Lambdaproteobacteria bacterium RIFOXYD2_FULL_50_16</name>
    <dbReference type="NCBI Taxonomy" id="1817772"/>
    <lineage>
        <taxon>Bacteria</taxon>
        <taxon>Pseudomonadati</taxon>
        <taxon>Pseudomonadota</taxon>
        <taxon>Candidatus Lambdaproteobacteria</taxon>
    </lineage>
</organism>
<dbReference type="AlphaFoldDB" id="A0A1F6G7S1"/>
<proteinExistence type="predicted"/>
<dbReference type="Proteomes" id="UP000178449">
    <property type="component" value="Unassembled WGS sequence"/>
</dbReference>
<evidence type="ECO:0000313" key="1">
    <source>
        <dbReference type="EMBL" id="OGG94150.1"/>
    </source>
</evidence>
<protein>
    <submittedName>
        <fullName evidence="1">Uncharacterized protein</fullName>
    </submittedName>
</protein>
<name>A0A1F6G7S1_9PROT</name>
<dbReference type="STRING" id="1817772.A2527_09830"/>
<sequence length="103" mass="11590">MPEKVSDPNRLKKEAVPYLGQLKQHKSDPKKVYLLIDPLSAGSTLVEFKTKDLLWAEDHSTVTSPDQGSVQLVKIWVKKGSVGLRLTPFLVSDFSEVYREHLG</sequence>
<evidence type="ECO:0000313" key="2">
    <source>
        <dbReference type="Proteomes" id="UP000178449"/>
    </source>
</evidence>
<reference evidence="1 2" key="1">
    <citation type="journal article" date="2016" name="Nat. Commun.">
        <title>Thousands of microbial genomes shed light on interconnected biogeochemical processes in an aquifer system.</title>
        <authorList>
            <person name="Anantharaman K."/>
            <person name="Brown C.T."/>
            <person name="Hug L.A."/>
            <person name="Sharon I."/>
            <person name="Castelle C.J."/>
            <person name="Probst A.J."/>
            <person name="Thomas B.C."/>
            <person name="Singh A."/>
            <person name="Wilkins M.J."/>
            <person name="Karaoz U."/>
            <person name="Brodie E.L."/>
            <person name="Williams K.H."/>
            <person name="Hubbard S.S."/>
            <person name="Banfield J.F."/>
        </authorList>
    </citation>
    <scope>NUCLEOTIDE SEQUENCE [LARGE SCALE GENOMIC DNA]</scope>
</reference>
<gene>
    <name evidence="1" type="ORF">A2527_09830</name>
</gene>
<dbReference type="EMBL" id="MFNE01000043">
    <property type="protein sequence ID" value="OGG94150.1"/>
    <property type="molecule type" value="Genomic_DNA"/>
</dbReference>
<accession>A0A1F6G7S1</accession>